<keyword evidence="6" id="KW-1003">Cell membrane</keyword>
<comment type="similarity">
    <text evidence="2 6">Belongs to the SURF1 family.</text>
</comment>
<proteinExistence type="inferred from homology"/>
<keyword evidence="5 6" id="KW-0472">Membrane</keyword>
<dbReference type="InterPro" id="IPR045214">
    <property type="entry name" value="Surf1/Surf4"/>
</dbReference>
<dbReference type="EMBL" id="VCJR02000001">
    <property type="protein sequence ID" value="NHK26565.1"/>
    <property type="molecule type" value="Genomic_DNA"/>
</dbReference>
<evidence type="ECO:0000256" key="2">
    <source>
        <dbReference type="ARBA" id="ARBA00007165"/>
    </source>
</evidence>
<dbReference type="Proteomes" id="UP000818603">
    <property type="component" value="Unassembled WGS sequence"/>
</dbReference>
<evidence type="ECO:0000256" key="3">
    <source>
        <dbReference type="ARBA" id="ARBA00022692"/>
    </source>
</evidence>
<evidence type="ECO:0000256" key="6">
    <source>
        <dbReference type="RuleBase" id="RU363076"/>
    </source>
</evidence>
<dbReference type="InterPro" id="IPR002994">
    <property type="entry name" value="Surf1/Shy1"/>
</dbReference>
<comment type="subcellular location">
    <subcellularLocation>
        <location evidence="6">Cell membrane</location>
        <topology evidence="6">Multi-pass membrane protein</topology>
    </subcellularLocation>
    <subcellularLocation>
        <location evidence="1">Membrane</location>
    </subcellularLocation>
</comment>
<dbReference type="PROSITE" id="PS50895">
    <property type="entry name" value="SURF1"/>
    <property type="match status" value="1"/>
</dbReference>
<organism evidence="7 9">
    <name type="scientific">Aquisalinus luteolus</name>
    <dbReference type="NCBI Taxonomy" id="1566827"/>
    <lineage>
        <taxon>Bacteria</taxon>
        <taxon>Pseudomonadati</taxon>
        <taxon>Pseudomonadota</taxon>
        <taxon>Alphaproteobacteria</taxon>
        <taxon>Parvularculales</taxon>
        <taxon>Parvularculaceae</taxon>
        <taxon>Aquisalinus</taxon>
    </lineage>
</organism>
<reference evidence="8 10" key="2">
    <citation type="submission" date="2020-02" db="EMBL/GenBank/DDBJ databases">
        <title>Genome sequence of Parvularcula flava strain NH6-79.</title>
        <authorList>
            <person name="Abdul Karim M.H."/>
            <person name="Lam M.Q."/>
            <person name="Chen S.J."/>
            <person name="Yahya A."/>
            <person name="Shahir S."/>
            <person name="Shamsir M.S."/>
            <person name="Chong C.S."/>
        </authorList>
    </citation>
    <scope>NUCLEOTIDE SEQUENCE [LARGE SCALE GENOMIC DNA]</scope>
    <source>
        <strain evidence="8 10">NH6-79</strain>
    </source>
</reference>
<gene>
    <name evidence="8" type="ORF">FF098_001430</name>
    <name evidence="7" type="ORF">GCM10011355_02890</name>
</gene>
<dbReference type="PANTHER" id="PTHR23427">
    <property type="entry name" value="SURFEIT LOCUS PROTEIN"/>
    <property type="match status" value="1"/>
</dbReference>
<dbReference type="AlphaFoldDB" id="A0A8J3EQ46"/>
<dbReference type="CDD" id="cd06662">
    <property type="entry name" value="SURF1"/>
    <property type="match status" value="1"/>
</dbReference>
<dbReference type="Proteomes" id="UP000621856">
    <property type="component" value="Unassembled WGS sequence"/>
</dbReference>
<dbReference type="RefSeq" id="WP_155136330.1">
    <property type="nucleotide sequence ID" value="NZ_BMGZ01000001.1"/>
</dbReference>
<evidence type="ECO:0000313" key="10">
    <source>
        <dbReference type="Proteomes" id="UP000818603"/>
    </source>
</evidence>
<accession>A0A8J3EQ46</accession>
<reference evidence="7" key="3">
    <citation type="submission" date="2020-09" db="EMBL/GenBank/DDBJ databases">
        <authorList>
            <person name="Sun Q."/>
            <person name="Zhou Y."/>
        </authorList>
    </citation>
    <scope>NUCLEOTIDE SEQUENCE</scope>
    <source>
        <strain evidence="7">CGMCC 1.14984</strain>
    </source>
</reference>
<evidence type="ECO:0000256" key="5">
    <source>
        <dbReference type="ARBA" id="ARBA00023136"/>
    </source>
</evidence>
<dbReference type="GO" id="GO:0005886">
    <property type="term" value="C:plasma membrane"/>
    <property type="evidence" value="ECO:0007669"/>
    <property type="project" value="UniProtKB-SubCell"/>
</dbReference>
<comment type="caution">
    <text evidence="7">The sequence shown here is derived from an EMBL/GenBank/DDBJ whole genome shotgun (WGS) entry which is preliminary data.</text>
</comment>
<evidence type="ECO:0000313" key="8">
    <source>
        <dbReference type="EMBL" id="NHK26565.1"/>
    </source>
</evidence>
<protein>
    <recommendedName>
        <fullName evidence="6">SURF1-like protein</fullName>
    </recommendedName>
</protein>
<evidence type="ECO:0000256" key="1">
    <source>
        <dbReference type="ARBA" id="ARBA00004370"/>
    </source>
</evidence>
<keyword evidence="4 6" id="KW-1133">Transmembrane helix</keyword>
<keyword evidence="3 6" id="KW-0812">Transmembrane</keyword>
<dbReference type="PANTHER" id="PTHR23427:SF2">
    <property type="entry name" value="SURFEIT LOCUS PROTEIN 1"/>
    <property type="match status" value="1"/>
</dbReference>
<evidence type="ECO:0000313" key="9">
    <source>
        <dbReference type="Proteomes" id="UP000621856"/>
    </source>
</evidence>
<comment type="caution">
    <text evidence="6">Lacks conserved residue(s) required for the propagation of feature annotation.</text>
</comment>
<dbReference type="Pfam" id="PF02104">
    <property type="entry name" value="SURF1"/>
    <property type="match status" value="1"/>
</dbReference>
<evidence type="ECO:0000313" key="7">
    <source>
        <dbReference type="EMBL" id="GGH92722.1"/>
    </source>
</evidence>
<dbReference type="EMBL" id="BMGZ01000001">
    <property type="protein sequence ID" value="GGH92722.1"/>
    <property type="molecule type" value="Genomic_DNA"/>
</dbReference>
<name>A0A8J3EQ46_9PROT</name>
<reference evidence="7" key="1">
    <citation type="journal article" date="2014" name="Int. J. Syst. Evol. Microbiol.">
        <title>Complete genome sequence of Corynebacterium casei LMG S-19264T (=DSM 44701T), isolated from a smear-ripened cheese.</title>
        <authorList>
            <consortium name="US DOE Joint Genome Institute (JGI-PGF)"/>
            <person name="Walter F."/>
            <person name="Albersmeier A."/>
            <person name="Kalinowski J."/>
            <person name="Ruckert C."/>
        </authorList>
    </citation>
    <scope>NUCLEOTIDE SEQUENCE</scope>
    <source>
        <strain evidence="7">CGMCC 1.14984</strain>
    </source>
</reference>
<feature type="transmembrane region" description="Helical" evidence="6">
    <location>
        <begin position="233"/>
        <end position="253"/>
    </location>
</feature>
<keyword evidence="10" id="KW-1185">Reference proteome</keyword>
<evidence type="ECO:0000256" key="4">
    <source>
        <dbReference type="ARBA" id="ARBA00022989"/>
    </source>
</evidence>
<sequence>MAFRFKPVLTVFALVGLAILISLGTWQLQRLEWKRDLIQTVETRLDQQPIPYGIARDRQALGESMTYTPVTISGTYLHEEERHVFGTYEGEPGWNVFTPLQVTAPGAAVAPRHIWVNRGFVPDRLKDAESRIEGQVEGTVTVTGLFRMPEEPAGVAGMVSAPSNPESNQWYVRDPRLFGAVPIIDEDGEVTGTILYEDGGTGTYIDSFGAENTANWPRGGTTRVTFTNRHLEYAWTWFGLAATLLAMFVLFSMKRD</sequence>